<organism evidence="1 2">
    <name type="scientific">Thelohanellus kitauei</name>
    <name type="common">Myxosporean</name>
    <dbReference type="NCBI Taxonomy" id="669202"/>
    <lineage>
        <taxon>Eukaryota</taxon>
        <taxon>Metazoa</taxon>
        <taxon>Cnidaria</taxon>
        <taxon>Myxozoa</taxon>
        <taxon>Myxosporea</taxon>
        <taxon>Bivalvulida</taxon>
        <taxon>Platysporina</taxon>
        <taxon>Myxobolidae</taxon>
        <taxon>Thelohanellus</taxon>
    </lineage>
</organism>
<protein>
    <submittedName>
        <fullName evidence="1">Uncharacterized protein</fullName>
    </submittedName>
</protein>
<dbReference type="Proteomes" id="UP000031668">
    <property type="component" value="Unassembled WGS sequence"/>
</dbReference>
<keyword evidence="2" id="KW-1185">Reference proteome</keyword>
<proteinExistence type="predicted"/>
<dbReference type="EMBL" id="JWZT01004481">
    <property type="protein sequence ID" value="KII63982.1"/>
    <property type="molecule type" value="Genomic_DNA"/>
</dbReference>
<accession>A0A0C2MQP4</accession>
<evidence type="ECO:0000313" key="1">
    <source>
        <dbReference type="EMBL" id="KII63982.1"/>
    </source>
</evidence>
<dbReference type="AlphaFoldDB" id="A0A0C2MQP4"/>
<evidence type="ECO:0000313" key="2">
    <source>
        <dbReference type="Proteomes" id="UP000031668"/>
    </source>
</evidence>
<gene>
    <name evidence="1" type="ORF">RF11_01468</name>
</gene>
<name>A0A0C2MQP4_THEKT</name>
<comment type="caution">
    <text evidence="1">The sequence shown here is derived from an EMBL/GenBank/DDBJ whole genome shotgun (WGS) entry which is preliminary data.</text>
</comment>
<reference evidence="1 2" key="1">
    <citation type="journal article" date="2014" name="Genome Biol. Evol.">
        <title>The genome of the myxosporean Thelohanellus kitauei shows adaptations to nutrient acquisition within its fish host.</title>
        <authorList>
            <person name="Yang Y."/>
            <person name="Xiong J."/>
            <person name="Zhou Z."/>
            <person name="Huo F."/>
            <person name="Miao W."/>
            <person name="Ran C."/>
            <person name="Liu Y."/>
            <person name="Zhang J."/>
            <person name="Feng J."/>
            <person name="Wang M."/>
            <person name="Wang M."/>
            <person name="Wang L."/>
            <person name="Yao B."/>
        </authorList>
    </citation>
    <scope>NUCLEOTIDE SEQUENCE [LARGE SCALE GENOMIC DNA]</scope>
    <source>
        <strain evidence="1">Wuqing</strain>
    </source>
</reference>
<sequence>MGEFSEIPLLTEKKVFPNSVKICYTNVNAEDFYINLSFMHSSDSYTSDSEWLEDYEYWSVYPKEDGCENYLFYLQPWFYNTPQKWIFQAEVIRRNFGDNANAWEQSVISQRKFFSEILFEKKSGEIQYNENNYTVTMITQPF</sequence>